<dbReference type="AlphaFoldDB" id="A0A4R0IIY3"/>
<reference evidence="1 2" key="1">
    <citation type="submission" date="2019-02" db="EMBL/GenBank/DDBJ databases">
        <title>Kribbella capetownensis sp. nov. and Kribbella speibonae sp. nov., isolated from soil.</title>
        <authorList>
            <person name="Curtis S.M."/>
            <person name="Norton I."/>
            <person name="Everest G.J."/>
            <person name="Meyers P.R."/>
        </authorList>
    </citation>
    <scope>NUCLEOTIDE SEQUENCE [LARGE SCALE GENOMIC DNA]</scope>
    <source>
        <strain evidence="1 2">YM53</strain>
    </source>
</reference>
<comment type="caution">
    <text evidence="1">The sequence shown here is derived from an EMBL/GenBank/DDBJ whole genome shotgun (WGS) entry which is preliminary data.</text>
</comment>
<name>A0A4R0IIY3_9ACTN</name>
<proteinExistence type="predicted"/>
<protein>
    <submittedName>
        <fullName evidence="1">Uncharacterized protein</fullName>
    </submittedName>
</protein>
<dbReference type="Proteomes" id="UP000293342">
    <property type="component" value="Unassembled WGS sequence"/>
</dbReference>
<organism evidence="1 2">
    <name type="scientific">Kribbella capetownensis</name>
    <dbReference type="NCBI Taxonomy" id="1572659"/>
    <lineage>
        <taxon>Bacteria</taxon>
        <taxon>Bacillati</taxon>
        <taxon>Actinomycetota</taxon>
        <taxon>Actinomycetes</taxon>
        <taxon>Propionibacteriales</taxon>
        <taxon>Kribbellaceae</taxon>
        <taxon>Kribbella</taxon>
    </lineage>
</organism>
<keyword evidence="2" id="KW-1185">Reference proteome</keyword>
<evidence type="ECO:0000313" key="2">
    <source>
        <dbReference type="Proteomes" id="UP000293342"/>
    </source>
</evidence>
<evidence type="ECO:0000313" key="1">
    <source>
        <dbReference type="EMBL" id="TCC32637.1"/>
    </source>
</evidence>
<gene>
    <name evidence="1" type="ORF">E0H75_42615</name>
</gene>
<dbReference type="EMBL" id="SJKD01000021">
    <property type="protein sequence ID" value="TCC32637.1"/>
    <property type="molecule type" value="Genomic_DNA"/>
</dbReference>
<accession>A0A4R0IIY3</accession>
<dbReference type="RefSeq" id="WP_131519443.1">
    <property type="nucleotide sequence ID" value="NZ_SJKD01000021.1"/>
</dbReference>
<sequence length="73" mass="8340">MDDSLMFVFDGPRLESELIAHLQPDDDELSRYAFLAPDDVRLRLRPYVWNRLDAALKAAESNTVAYLHNGHPA</sequence>
<dbReference type="OrthoDB" id="4247482at2"/>